<evidence type="ECO:0000256" key="1">
    <source>
        <dbReference type="SAM" id="MobiDB-lite"/>
    </source>
</evidence>
<feature type="compositionally biased region" description="Polar residues" evidence="1">
    <location>
        <begin position="11"/>
        <end position="24"/>
    </location>
</feature>
<evidence type="ECO:0000313" key="2">
    <source>
        <dbReference type="EMBL" id="KAK4886789.1"/>
    </source>
</evidence>
<dbReference type="EMBL" id="JARPUR010000001">
    <property type="protein sequence ID" value="KAK4886789.1"/>
    <property type="molecule type" value="Genomic_DNA"/>
</dbReference>
<feature type="compositionally biased region" description="Acidic residues" evidence="1">
    <location>
        <begin position="28"/>
        <end position="40"/>
    </location>
</feature>
<evidence type="ECO:0000313" key="3">
    <source>
        <dbReference type="Proteomes" id="UP001353858"/>
    </source>
</evidence>
<feature type="compositionally biased region" description="Basic and acidic residues" evidence="1">
    <location>
        <begin position="1"/>
        <end position="10"/>
    </location>
</feature>
<protein>
    <submittedName>
        <fullName evidence="2">Uncharacterized protein</fullName>
    </submittedName>
</protein>
<dbReference type="AlphaFoldDB" id="A0AAN7Q5W8"/>
<feature type="region of interest" description="Disordered" evidence="1">
    <location>
        <begin position="1"/>
        <end position="68"/>
    </location>
</feature>
<comment type="caution">
    <text evidence="2">The sequence shown here is derived from an EMBL/GenBank/DDBJ whole genome shotgun (WGS) entry which is preliminary data.</text>
</comment>
<reference evidence="3" key="1">
    <citation type="submission" date="2023-01" db="EMBL/GenBank/DDBJ databases">
        <title>Key to firefly adult light organ development and bioluminescence: homeobox transcription factors regulate luciferase expression and transportation to peroxisome.</title>
        <authorList>
            <person name="Fu X."/>
        </authorList>
    </citation>
    <scope>NUCLEOTIDE SEQUENCE [LARGE SCALE GENOMIC DNA]</scope>
</reference>
<accession>A0AAN7Q5W8</accession>
<proteinExistence type="predicted"/>
<dbReference type="Proteomes" id="UP001353858">
    <property type="component" value="Unassembled WGS sequence"/>
</dbReference>
<sequence>MFFLQDHESAADSQSTMDNSQSMVSEENSQEIETIEENNETQESTTTQDSQPPSAYLTPSRGKKLKKKREDELLELAAKRLRHKPAECENWALSCAADLKKWNPCNNSLLKMLLLAS</sequence>
<gene>
    <name evidence="2" type="ORF">RN001_003060</name>
</gene>
<name>A0AAN7Q5W8_9COLE</name>
<keyword evidence="3" id="KW-1185">Reference proteome</keyword>
<organism evidence="2 3">
    <name type="scientific">Aquatica leii</name>
    <dbReference type="NCBI Taxonomy" id="1421715"/>
    <lineage>
        <taxon>Eukaryota</taxon>
        <taxon>Metazoa</taxon>
        <taxon>Ecdysozoa</taxon>
        <taxon>Arthropoda</taxon>
        <taxon>Hexapoda</taxon>
        <taxon>Insecta</taxon>
        <taxon>Pterygota</taxon>
        <taxon>Neoptera</taxon>
        <taxon>Endopterygota</taxon>
        <taxon>Coleoptera</taxon>
        <taxon>Polyphaga</taxon>
        <taxon>Elateriformia</taxon>
        <taxon>Elateroidea</taxon>
        <taxon>Lampyridae</taxon>
        <taxon>Luciolinae</taxon>
        <taxon>Aquatica</taxon>
    </lineage>
</organism>